<comment type="subcellular location">
    <subcellularLocation>
        <location evidence="1">Cell membrane</location>
        <topology evidence="1">Multi-pass membrane protein</topology>
    </subcellularLocation>
</comment>
<evidence type="ECO:0000256" key="4">
    <source>
        <dbReference type="ARBA" id="ARBA00022475"/>
    </source>
</evidence>
<sequence>MINHDRKSSVSIKLVILAIGLLATIVLSIGIGSFRVPIMDVLRTLFGIGEAKYEYIVMHLRMPRIAASVLVGAAMAISGTILQALIRNPLASPDLLGTTSGATAAVVAFITIMNGQVNVGWMPVVAMAGGCIASAITYLLAWKNGSSPLRMAMIGVSVSSAMGALTIYFTLAGPLYLVSQALGWMAGTVYGTSWTHVMYLAPWVIIGGGIAWMQSRSLNVLELGDRIAIGVGMHVEKKRVMFIILSVVLASAAVGIAGGISFVGLMAPHMARKLVGNNNGAIVVASAILGSLFVLLADLVGRTVFVPLDIPAGIFTAILGAPFFIYLMYRHSDRR</sequence>
<gene>
    <name evidence="9" type="ORF">DX130_11810</name>
</gene>
<dbReference type="GO" id="GO:0005886">
    <property type="term" value="C:plasma membrane"/>
    <property type="evidence" value="ECO:0007669"/>
    <property type="project" value="UniProtKB-SubCell"/>
</dbReference>
<dbReference type="InterPro" id="IPR037294">
    <property type="entry name" value="ABC_BtuC-like"/>
</dbReference>
<evidence type="ECO:0000256" key="8">
    <source>
        <dbReference type="SAM" id="Phobius"/>
    </source>
</evidence>
<keyword evidence="6 8" id="KW-1133">Transmembrane helix</keyword>
<dbReference type="GO" id="GO:0022857">
    <property type="term" value="F:transmembrane transporter activity"/>
    <property type="evidence" value="ECO:0007669"/>
    <property type="project" value="InterPro"/>
</dbReference>
<keyword evidence="4" id="KW-1003">Cell membrane</keyword>
<protein>
    <submittedName>
        <fullName evidence="9">Iron ABC transporter permease</fullName>
    </submittedName>
</protein>
<dbReference type="Gene3D" id="1.10.3470.10">
    <property type="entry name" value="ABC transporter involved in vitamin B12 uptake, BtuC"/>
    <property type="match status" value="1"/>
</dbReference>
<feature type="transmembrane region" description="Helical" evidence="8">
    <location>
        <begin position="12"/>
        <end position="34"/>
    </location>
</feature>
<feature type="transmembrane region" description="Helical" evidence="8">
    <location>
        <begin position="312"/>
        <end position="329"/>
    </location>
</feature>
<evidence type="ECO:0000256" key="1">
    <source>
        <dbReference type="ARBA" id="ARBA00004651"/>
    </source>
</evidence>
<feature type="transmembrane region" description="Helical" evidence="8">
    <location>
        <begin position="153"/>
        <end position="177"/>
    </location>
</feature>
<dbReference type="InterPro" id="IPR000522">
    <property type="entry name" value="ABC_transptr_permease_BtuC"/>
</dbReference>
<dbReference type="SUPFAM" id="SSF81345">
    <property type="entry name" value="ABC transporter involved in vitamin B12 uptake, BtuC"/>
    <property type="match status" value="1"/>
</dbReference>
<keyword evidence="10" id="KW-1185">Reference proteome</keyword>
<dbReference type="AlphaFoldDB" id="A0A371PQ37"/>
<comment type="similarity">
    <text evidence="2">Belongs to the binding-protein-dependent transport system permease family. FecCD subfamily.</text>
</comment>
<feature type="transmembrane region" description="Helical" evidence="8">
    <location>
        <begin position="197"/>
        <end position="213"/>
    </location>
</feature>
<name>A0A371PQ37_9BACL</name>
<comment type="caution">
    <text evidence="9">The sequence shown here is derived from an EMBL/GenBank/DDBJ whole genome shotgun (WGS) entry which is preliminary data.</text>
</comment>
<proteinExistence type="inferred from homology"/>
<evidence type="ECO:0000256" key="3">
    <source>
        <dbReference type="ARBA" id="ARBA00022448"/>
    </source>
</evidence>
<feature type="transmembrane region" description="Helical" evidence="8">
    <location>
        <begin position="119"/>
        <end position="141"/>
    </location>
</feature>
<reference evidence="9 10" key="1">
    <citation type="submission" date="2018-08" db="EMBL/GenBank/DDBJ databases">
        <title>Paenibacillus sp. M4BSY-1, whole genome shotgun sequence.</title>
        <authorList>
            <person name="Tuo L."/>
        </authorList>
    </citation>
    <scope>NUCLEOTIDE SEQUENCE [LARGE SCALE GENOMIC DNA]</scope>
    <source>
        <strain evidence="9 10">M4BSY-1</strain>
    </source>
</reference>
<accession>A0A371PQ37</accession>
<dbReference type="PANTHER" id="PTHR30472:SF24">
    <property type="entry name" value="FERRIC ENTEROBACTIN TRANSPORT SYSTEM PERMEASE PROTEIN FEPG"/>
    <property type="match status" value="1"/>
</dbReference>
<feature type="transmembrane region" description="Helical" evidence="8">
    <location>
        <begin position="279"/>
        <end position="300"/>
    </location>
</feature>
<evidence type="ECO:0000256" key="5">
    <source>
        <dbReference type="ARBA" id="ARBA00022692"/>
    </source>
</evidence>
<dbReference type="Pfam" id="PF01032">
    <property type="entry name" value="FecCD"/>
    <property type="match status" value="1"/>
</dbReference>
<keyword evidence="3" id="KW-0813">Transport</keyword>
<dbReference type="CDD" id="cd06550">
    <property type="entry name" value="TM_ABC_iron-siderophores_like"/>
    <property type="match status" value="1"/>
</dbReference>
<dbReference type="EMBL" id="QUBQ01000001">
    <property type="protein sequence ID" value="REK77947.1"/>
    <property type="molecule type" value="Genomic_DNA"/>
</dbReference>
<keyword evidence="5 8" id="KW-0812">Transmembrane</keyword>
<feature type="transmembrane region" description="Helical" evidence="8">
    <location>
        <begin position="65"/>
        <end position="86"/>
    </location>
</feature>
<evidence type="ECO:0000313" key="10">
    <source>
        <dbReference type="Proteomes" id="UP000261905"/>
    </source>
</evidence>
<evidence type="ECO:0000313" key="9">
    <source>
        <dbReference type="EMBL" id="REK77947.1"/>
    </source>
</evidence>
<feature type="transmembrane region" description="Helical" evidence="8">
    <location>
        <begin position="242"/>
        <end position="267"/>
    </location>
</feature>
<organism evidence="9 10">
    <name type="scientific">Paenibacillus paeoniae</name>
    <dbReference type="NCBI Taxonomy" id="2292705"/>
    <lineage>
        <taxon>Bacteria</taxon>
        <taxon>Bacillati</taxon>
        <taxon>Bacillota</taxon>
        <taxon>Bacilli</taxon>
        <taxon>Bacillales</taxon>
        <taxon>Paenibacillaceae</taxon>
        <taxon>Paenibacillus</taxon>
    </lineage>
</organism>
<evidence type="ECO:0000256" key="7">
    <source>
        <dbReference type="ARBA" id="ARBA00023136"/>
    </source>
</evidence>
<dbReference type="PANTHER" id="PTHR30472">
    <property type="entry name" value="FERRIC ENTEROBACTIN TRANSPORT SYSTEM PERMEASE PROTEIN"/>
    <property type="match status" value="1"/>
</dbReference>
<dbReference type="OrthoDB" id="9811721at2"/>
<dbReference type="GO" id="GO:0033214">
    <property type="term" value="P:siderophore-iron import into cell"/>
    <property type="evidence" value="ECO:0007669"/>
    <property type="project" value="TreeGrafter"/>
</dbReference>
<feature type="transmembrane region" description="Helical" evidence="8">
    <location>
        <begin position="95"/>
        <end position="113"/>
    </location>
</feature>
<dbReference type="Proteomes" id="UP000261905">
    <property type="component" value="Unassembled WGS sequence"/>
</dbReference>
<evidence type="ECO:0000256" key="6">
    <source>
        <dbReference type="ARBA" id="ARBA00022989"/>
    </source>
</evidence>
<dbReference type="FunFam" id="1.10.3470.10:FF:000001">
    <property type="entry name" value="Vitamin B12 ABC transporter permease BtuC"/>
    <property type="match status" value="1"/>
</dbReference>
<evidence type="ECO:0000256" key="2">
    <source>
        <dbReference type="ARBA" id="ARBA00007935"/>
    </source>
</evidence>
<keyword evidence="7 8" id="KW-0472">Membrane</keyword>